<organism evidence="7">
    <name type="scientific">hydrothermal vent metagenome</name>
    <dbReference type="NCBI Taxonomy" id="652676"/>
    <lineage>
        <taxon>unclassified sequences</taxon>
        <taxon>metagenomes</taxon>
        <taxon>ecological metagenomes</taxon>
    </lineage>
</organism>
<accession>A0A3B0W683</accession>
<comment type="subcellular location">
    <subcellularLocation>
        <location evidence="1">Cell membrane</location>
        <topology evidence="1">Multi-pass membrane protein</topology>
    </subcellularLocation>
</comment>
<keyword evidence="7" id="KW-0560">Oxidoreductase</keyword>
<keyword evidence="5 6" id="KW-0472">Membrane</keyword>
<gene>
    <name evidence="7" type="ORF">MNBD_DELTA03-791</name>
</gene>
<evidence type="ECO:0000256" key="4">
    <source>
        <dbReference type="ARBA" id="ARBA00022989"/>
    </source>
</evidence>
<dbReference type="PANTHER" id="PTHR42682:SF4">
    <property type="entry name" value="NADH-UBIQUINONE_PLASTOQUINONE"/>
    <property type="match status" value="1"/>
</dbReference>
<keyword evidence="7" id="KW-0830">Ubiquinone</keyword>
<keyword evidence="2" id="KW-1003">Cell membrane</keyword>
<dbReference type="GO" id="GO:0005886">
    <property type="term" value="C:plasma membrane"/>
    <property type="evidence" value="ECO:0007669"/>
    <property type="project" value="UniProtKB-SubCell"/>
</dbReference>
<feature type="transmembrane region" description="Helical" evidence="6">
    <location>
        <begin position="240"/>
        <end position="257"/>
    </location>
</feature>
<feature type="non-terminal residue" evidence="7">
    <location>
        <position position="1"/>
    </location>
</feature>
<evidence type="ECO:0000256" key="2">
    <source>
        <dbReference type="ARBA" id="ARBA00022475"/>
    </source>
</evidence>
<feature type="transmembrane region" description="Helical" evidence="6">
    <location>
        <begin position="87"/>
        <end position="106"/>
    </location>
</feature>
<feature type="transmembrane region" description="Helical" evidence="6">
    <location>
        <begin position="7"/>
        <end position="28"/>
    </location>
</feature>
<evidence type="ECO:0000313" key="7">
    <source>
        <dbReference type="EMBL" id="VAW40146.1"/>
    </source>
</evidence>
<dbReference type="GO" id="GO:0016491">
    <property type="term" value="F:oxidoreductase activity"/>
    <property type="evidence" value="ECO:0007669"/>
    <property type="project" value="UniProtKB-KW"/>
</dbReference>
<evidence type="ECO:0000256" key="3">
    <source>
        <dbReference type="ARBA" id="ARBA00022692"/>
    </source>
</evidence>
<keyword evidence="4 6" id="KW-1133">Transmembrane helix</keyword>
<sequence length="258" mass="28809">RKMPRTLVYIMVGALSMAALPFFSGFTTKSMIIAAGFEEHLYWVGFGLTMASAGTFLYVCVKLPYLMFFGETRATEETMQKAADPPWNMQLAMAIGAFFCIFIGSYTPFLYNMLPFANTFNAYTPMHISETMQVVAATALACYLLRRKLQPTAEISLDLDWFYRMAGRGFFWLAKVPLQTIDNWVGVIYRVIGLGPLMVISKFWSWFDWNAIDGTIDGSARGVRGVGGVVRRSQDGLQASIFWASAIGGVLLIAYVFS</sequence>
<dbReference type="EC" id="1.6.5.3" evidence="7"/>
<evidence type="ECO:0000256" key="1">
    <source>
        <dbReference type="ARBA" id="ARBA00004651"/>
    </source>
</evidence>
<dbReference type="Gene3D" id="1.20.5.2700">
    <property type="match status" value="1"/>
</dbReference>
<feature type="transmembrane region" description="Helical" evidence="6">
    <location>
        <begin position="126"/>
        <end position="145"/>
    </location>
</feature>
<feature type="transmembrane region" description="Helical" evidence="6">
    <location>
        <begin position="40"/>
        <end position="66"/>
    </location>
</feature>
<evidence type="ECO:0000256" key="6">
    <source>
        <dbReference type="SAM" id="Phobius"/>
    </source>
</evidence>
<name>A0A3B0W683_9ZZZZ</name>
<reference evidence="7" key="1">
    <citation type="submission" date="2018-06" db="EMBL/GenBank/DDBJ databases">
        <authorList>
            <person name="Zhirakovskaya E."/>
        </authorList>
    </citation>
    <scope>NUCLEOTIDE SEQUENCE</scope>
</reference>
<dbReference type="PANTHER" id="PTHR42682">
    <property type="entry name" value="HYDROGENASE-4 COMPONENT F"/>
    <property type="match status" value="1"/>
</dbReference>
<proteinExistence type="predicted"/>
<protein>
    <submittedName>
        <fullName evidence="7">NADH-ubiquinone oxidoreductase chain L</fullName>
        <ecNumber evidence="7">1.6.5.3</ecNumber>
    </submittedName>
</protein>
<dbReference type="InterPro" id="IPR052175">
    <property type="entry name" value="ComplexI-like_HydComp"/>
</dbReference>
<evidence type="ECO:0000256" key="5">
    <source>
        <dbReference type="ARBA" id="ARBA00023136"/>
    </source>
</evidence>
<keyword evidence="3 6" id="KW-0812">Transmembrane</keyword>
<dbReference type="AlphaFoldDB" id="A0A3B0W683"/>
<dbReference type="EMBL" id="UOEX01000322">
    <property type="protein sequence ID" value="VAW40146.1"/>
    <property type="molecule type" value="Genomic_DNA"/>
</dbReference>